<evidence type="ECO:0000313" key="2">
    <source>
        <dbReference type="EMBL" id="OYN76169.1"/>
    </source>
</evidence>
<evidence type="ECO:0000313" key="3">
    <source>
        <dbReference type="Proteomes" id="UP000216063"/>
    </source>
</evidence>
<dbReference type="SUPFAM" id="SSF51679">
    <property type="entry name" value="Bacterial luciferase-like"/>
    <property type="match status" value="1"/>
</dbReference>
<name>A0A255D9S0_9MYCO</name>
<protein>
    <recommendedName>
        <fullName evidence="1">Luciferase-like domain-containing protein</fullName>
    </recommendedName>
</protein>
<dbReference type="Gene3D" id="3.20.20.30">
    <property type="entry name" value="Luciferase-like domain"/>
    <property type="match status" value="1"/>
</dbReference>
<dbReference type="InterPro" id="IPR011251">
    <property type="entry name" value="Luciferase-like_dom"/>
</dbReference>
<organism evidence="2 3">
    <name type="scientific">Mycolicibacterium sphagni</name>
    <dbReference type="NCBI Taxonomy" id="1786"/>
    <lineage>
        <taxon>Bacteria</taxon>
        <taxon>Bacillati</taxon>
        <taxon>Actinomycetota</taxon>
        <taxon>Actinomycetes</taxon>
        <taxon>Mycobacteriales</taxon>
        <taxon>Mycobacteriaceae</taxon>
        <taxon>Mycolicibacterium</taxon>
    </lineage>
</organism>
<dbReference type="InterPro" id="IPR036661">
    <property type="entry name" value="Luciferase-like_sf"/>
</dbReference>
<dbReference type="PANTHER" id="PTHR30137">
    <property type="entry name" value="LUCIFERASE-LIKE MONOOXYGENASE"/>
    <property type="match status" value="1"/>
</dbReference>
<reference evidence="2 3" key="1">
    <citation type="submission" date="2017-07" db="EMBL/GenBank/DDBJ databases">
        <title>The new phylogeny of genus Mycobacterium.</title>
        <authorList>
            <person name="Tortoli E."/>
            <person name="Trovato A."/>
            <person name="Cirillo D.M."/>
        </authorList>
    </citation>
    <scope>NUCLEOTIDE SEQUENCE [LARGE SCALE GENOMIC DNA]</scope>
    <source>
        <strain evidence="2 3">ATCC 33027</strain>
    </source>
</reference>
<feature type="domain" description="Luciferase-like" evidence="1">
    <location>
        <begin position="7"/>
        <end position="315"/>
    </location>
</feature>
<gene>
    <name evidence="2" type="ORF">CG716_22730</name>
</gene>
<accession>A0A255D9S0</accession>
<comment type="caution">
    <text evidence="2">The sequence shown here is derived from an EMBL/GenBank/DDBJ whole genome shotgun (WGS) entry which is preliminary data.</text>
</comment>
<dbReference type="EMBL" id="NOZR01000023">
    <property type="protein sequence ID" value="OYN76169.1"/>
    <property type="molecule type" value="Genomic_DNA"/>
</dbReference>
<proteinExistence type="predicted"/>
<dbReference type="OrthoDB" id="7903015at2"/>
<dbReference type="Pfam" id="PF00296">
    <property type="entry name" value="Bac_luciferase"/>
    <property type="match status" value="1"/>
</dbReference>
<sequence>MRSEAVRFGIFTTLEDAGLAHDAGYEEFLDQAVLAEELGYDSVWLAEHHGSAYGTIPRPSIFATAVAMRTSRIRIGTLVTILPFCNPVRTAEDWAMVDVLSGGRVDLGVGRGYQPSEFALMGADPTFSREVFSEGLEVLLGLWRNESFSFTGKHFTLRDAQVFPRPIQSGGPPVWVGALSPEGFAVVAKHGLNLAMQPTMMPMPVLKDAAVEAARTLIDHGRRPESIDFPLQMMVHIAPTKAKAREIAHEPINWFFDRVLTKVPGAQGPAAASYEFYKQVADQMSGAVSLASLEEAGIVMVCDPDQAIETLTQLQTDIGTKQFSAWMRFGGLADEHVRNSMKLFAAEVMPHIPTDSPTPAAFTNSEIEPFTTSV</sequence>
<dbReference type="GO" id="GO:0005829">
    <property type="term" value="C:cytosol"/>
    <property type="evidence" value="ECO:0007669"/>
    <property type="project" value="TreeGrafter"/>
</dbReference>
<evidence type="ECO:0000259" key="1">
    <source>
        <dbReference type="Pfam" id="PF00296"/>
    </source>
</evidence>
<dbReference type="GO" id="GO:0016705">
    <property type="term" value="F:oxidoreductase activity, acting on paired donors, with incorporation or reduction of molecular oxygen"/>
    <property type="evidence" value="ECO:0007669"/>
    <property type="project" value="InterPro"/>
</dbReference>
<keyword evidence="3" id="KW-1185">Reference proteome</keyword>
<dbReference type="InterPro" id="IPR050766">
    <property type="entry name" value="Bact_Lucif_Oxidored"/>
</dbReference>
<dbReference type="AlphaFoldDB" id="A0A255D9S0"/>
<dbReference type="PANTHER" id="PTHR30137:SF6">
    <property type="entry name" value="LUCIFERASE-LIKE MONOOXYGENASE"/>
    <property type="match status" value="1"/>
</dbReference>
<dbReference type="Proteomes" id="UP000216063">
    <property type="component" value="Unassembled WGS sequence"/>
</dbReference>